<dbReference type="SUPFAM" id="SSF50341">
    <property type="entry name" value="CheW-like"/>
    <property type="match status" value="1"/>
</dbReference>
<name>A0A3B1BCR9_9ZZZZ</name>
<gene>
    <name evidence="2" type="ORF">MNBD_GAMMA25-2006</name>
</gene>
<dbReference type="InterPro" id="IPR036061">
    <property type="entry name" value="CheW-like_dom_sf"/>
</dbReference>
<protein>
    <recommendedName>
        <fullName evidence="1">CheW-like domain-containing protein</fullName>
    </recommendedName>
</protein>
<accession>A0A3B1BCR9</accession>
<evidence type="ECO:0000259" key="1">
    <source>
        <dbReference type="PROSITE" id="PS50851"/>
    </source>
</evidence>
<dbReference type="Gene3D" id="2.30.30.40">
    <property type="entry name" value="SH3 Domains"/>
    <property type="match status" value="1"/>
</dbReference>
<feature type="domain" description="CheW-like" evidence="1">
    <location>
        <begin position="21"/>
        <end position="162"/>
    </location>
</feature>
<proteinExistence type="predicted"/>
<dbReference type="GO" id="GO:0007165">
    <property type="term" value="P:signal transduction"/>
    <property type="evidence" value="ECO:0007669"/>
    <property type="project" value="InterPro"/>
</dbReference>
<dbReference type="AlphaFoldDB" id="A0A3B1BCR9"/>
<reference evidence="2" key="1">
    <citation type="submission" date="2018-06" db="EMBL/GenBank/DDBJ databases">
        <authorList>
            <person name="Zhirakovskaya E."/>
        </authorList>
    </citation>
    <scope>NUCLEOTIDE SEQUENCE</scope>
</reference>
<dbReference type="EMBL" id="UOFY01000033">
    <property type="protein sequence ID" value="VAX09218.1"/>
    <property type="molecule type" value="Genomic_DNA"/>
</dbReference>
<dbReference type="PROSITE" id="PS50851">
    <property type="entry name" value="CHEW"/>
    <property type="match status" value="1"/>
</dbReference>
<dbReference type="Gene3D" id="2.40.50.180">
    <property type="entry name" value="CheA-289, Domain 4"/>
    <property type="match status" value="1"/>
</dbReference>
<dbReference type="GO" id="GO:0006935">
    <property type="term" value="P:chemotaxis"/>
    <property type="evidence" value="ECO:0007669"/>
    <property type="project" value="InterPro"/>
</dbReference>
<organism evidence="2">
    <name type="scientific">hydrothermal vent metagenome</name>
    <dbReference type="NCBI Taxonomy" id="652676"/>
    <lineage>
        <taxon>unclassified sequences</taxon>
        <taxon>metagenomes</taxon>
        <taxon>ecological metagenomes</taxon>
    </lineage>
</organism>
<sequence length="166" mass="18066">MANTGSTGSRKNLSTVHSKDTLHCLLIGLQQVKILLPNTAVAEVIAYTLPEAIENVPEWFLGNIIWREEKIPLLSFELLSGKGSQEHTVSRIAVLNTLDGNPQLPYIAILIDGIPQLRLIQESNIVVTEDDSGNDVVAASIDLFGETVLIPDIDGLEQCLRNLASI</sequence>
<dbReference type="InterPro" id="IPR002545">
    <property type="entry name" value="CheW-lke_dom"/>
</dbReference>
<evidence type="ECO:0000313" key="2">
    <source>
        <dbReference type="EMBL" id="VAX09218.1"/>
    </source>
</evidence>
<dbReference type="SMART" id="SM00260">
    <property type="entry name" value="CheW"/>
    <property type="match status" value="1"/>
</dbReference>
<dbReference type="Pfam" id="PF01584">
    <property type="entry name" value="CheW"/>
    <property type="match status" value="1"/>
</dbReference>